<evidence type="ECO:0000313" key="3">
    <source>
        <dbReference type="Proteomes" id="UP001497512"/>
    </source>
</evidence>
<organism evidence="2 3">
    <name type="scientific">Sphagnum troendelagicum</name>
    <dbReference type="NCBI Taxonomy" id="128251"/>
    <lineage>
        <taxon>Eukaryota</taxon>
        <taxon>Viridiplantae</taxon>
        <taxon>Streptophyta</taxon>
        <taxon>Embryophyta</taxon>
        <taxon>Bryophyta</taxon>
        <taxon>Sphagnophytina</taxon>
        <taxon>Sphagnopsida</taxon>
        <taxon>Sphagnales</taxon>
        <taxon>Sphagnaceae</taxon>
        <taxon>Sphagnum</taxon>
    </lineage>
</organism>
<dbReference type="EMBL" id="OZ019895">
    <property type="protein sequence ID" value="CAK9219123.1"/>
    <property type="molecule type" value="Genomic_DNA"/>
</dbReference>
<dbReference type="PANTHER" id="PTHR14614:SF154">
    <property type="entry name" value="PROTEIN N-LYSINE METHYLTRANSFERASE METTL21A"/>
    <property type="match status" value="1"/>
</dbReference>
<protein>
    <submittedName>
        <fullName evidence="2">Uncharacterized protein</fullName>
    </submittedName>
</protein>
<evidence type="ECO:0000313" key="2">
    <source>
        <dbReference type="EMBL" id="CAK9219123.1"/>
    </source>
</evidence>
<feature type="compositionally biased region" description="Polar residues" evidence="1">
    <location>
        <begin position="19"/>
        <end position="35"/>
    </location>
</feature>
<dbReference type="Pfam" id="PF10294">
    <property type="entry name" value="Methyltransf_16"/>
    <property type="match status" value="1"/>
</dbReference>
<sequence length="267" mass="30023">MTGRRKKDKAVLLALPPHQEQQQPSEKANHQSQGGETKKANPFLRSWVWKREHRPAVDRFKKPYLHNITTAGGSPRTLVIHQAPFSTAGFASTVWDSAIVLAKYMERWPEKVVGKRCIELGSGCGLAGITAACLGAEKVFLTDFMENLPLLEQNCVANRVMEVASTVPLVWGREVPSEIGDVDVILATDIMYYDDAVKPLLATLHALSGHNPHILFAYGRNRQAEETFMRALERSNFCMKRIEEEELDDVYQCVDVDVFELQLIGHH</sequence>
<dbReference type="InterPro" id="IPR029063">
    <property type="entry name" value="SAM-dependent_MTases_sf"/>
</dbReference>
<reference evidence="2" key="1">
    <citation type="submission" date="2024-02" db="EMBL/GenBank/DDBJ databases">
        <authorList>
            <consortium name="ELIXIR-Norway"/>
            <consortium name="Elixir Norway"/>
        </authorList>
    </citation>
    <scope>NUCLEOTIDE SEQUENCE</scope>
</reference>
<dbReference type="PANTHER" id="PTHR14614">
    <property type="entry name" value="HEPATOCELLULAR CARCINOMA-ASSOCIATED ANTIGEN"/>
    <property type="match status" value="1"/>
</dbReference>
<dbReference type="SUPFAM" id="SSF53335">
    <property type="entry name" value="S-adenosyl-L-methionine-dependent methyltransferases"/>
    <property type="match status" value="1"/>
</dbReference>
<evidence type="ECO:0000256" key="1">
    <source>
        <dbReference type="SAM" id="MobiDB-lite"/>
    </source>
</evidence>
<dbReference type="Proteomes" id="UP001497512">
    <property type="component" value="Chromosome 3"/>
</dbReference>
<feature type="region of interest" description="Disordered" evidence="1">
    <location>
        <begin position="1"/>
        <end position="38"/>
    </location>
</feature>
<gene>
    <name evidence="2" type="ORF">CSSPTR1EN2_LOCUS14327</name>
</gene>
<dbReference type="InterPro" id="IPR019410">
    <property type="entry name" value="Methyltransf_16"/>
</dbReference>
<proteinExistence type="predicted"/>
<dbReference type="Gene3D" id="3.40.50.150">
    <property type="entry name" value="Vaccinia Virus protein VP39"/>
    <property type="match status" value="1"/>
</dbReference>
<dbReference type="CDD" id="cd02440">
    <property type="entry name" value="AdoMet_MTases"/>
    <property type="match status" value="1"/>
</dbReference>
<name>A0ABP0UGW9_9BRYO</name>
<accession>A0ABP0UGW9</accession>
<keyword evidence="3" id="KW-1185">Reference proteome</keyword>